<dbReference type="EMBL" id="AKWO02000074">
    <property type="protein sequence ID" value="EMF99185.1"/>
    <property type="molecule type" value="Genomic_DNA"/>
</dbReference>
<name>M3HM84_LEPBO</name>
<dbReference type="PANTHER" id="PTHR34136">
    <property type="match status" value="1"/>
</dbReference>
<dbReference type="InterPro" id="IPR004629">
    <property type="entry name" value="WecG_TagA_CpsF"/>
</dbReference>
<gene>
    <name evidence="3" type="ORF">LEP1GSC123_3426</name>
</gene>
<comment type="caution">
    <text evidence="3">The sequence shown here is derived from an EMBL/GenBank/DDBJ whole genome shotgun (WGS) entry which is preliminary data.</text>
</comment>
<protein>
    <submittedName>
        <fullName evidence="3">Glycosyltransferase WecB/TagA/CpsF family protein</fullName>
    </submittedName>
</protein>
<accession>M3HM84</accession>
<dbReference type="GO" id="GO:0016758">
    <property type="term" value="F:hexosyltransferase activity"/>
    <property type="evidence" value="ECO:0007669"/>
    <property type="project" value="TreeGrafter"/>
</dbReference>
<dbReference type="Proteomes" id="UP000011783">
    <property type="component" value="Unassembled WGS sequence"/>
</dbReference>
<evidence type="ECO:0000313" key="3">
    <source>
        <dbReference type="EMBL" id="EMF99185.1"/>
    </source>
</evidence>
<dbReference type="AlphaFoldDB" id="M3HM84"/>
<dbReference type="CDD" id="cd06533">
    <property type="entry name" value="Glyco_transf_WecG_TagA"/>
    <property type="match status" value="1"/>
</dbReference>
<keyword evidence="1" id="KW-0328">Glycosyltransferase</keyword>
<evidence type="ECO:0000313" key="4">
    <source>
        <dbReference type="Proteomes" id="UP000011783"/>
    </source>
</evidence>
<evidence type="ECO:0000256" key="1">
    <source>
        <dbReference type="ARBA" id="ARBA00022676"/>
    </source>
</evidence>
<proteinExistence type="predicted"/>
<dbReference type="PANTHER" id="PTHR34136:SF1">
    <property type="entry name" value="UDP-N-ACETYL-D-MANNOSAMINURONIC ACID TRANSFERASE"/>
    <property type="match status" value="1"/>
</dbReference>
<dbReference type="Pfam" id="PF03808">
    <property type="entry name" value="Glyco_tran_WecG"/>
    <property type="match status" value="1"/>
</dbReference>
<dbReference type="BioCyc" id="LBOR1193007:G11KN-2707-MONOMER"/>
<organism evidence="3 4">
    <name type="scientific">Leptospira borgpetersenii str. 200701203</name>
    <dbReference type="NCBI Taxonomy" id="1193007"/>
    <lineage>
        <taxon>Bacteria</taxon>
        <taxon>Pseudomonadati</taxon>
        <taxon>Spirochaetota</taxon>
        <taxon>Spirochaetia</taxon>
        <taxon>Leptospirales</taxon>
        <taxon>Leptospiraceae</taxon>
        <taxon>Leptospira</taxon>
    </lineage>
</organism>
<sequence>MKKPDEIVHLSAKDDRDYLLDYQVIQTETLGKTDILGVPFDNVTQDESVAKIYRLLEEKEKFHHILFLDPVKIMSVRKGKKLHRITEKATMILAEGAGLQWAAARLGRVLKERISTIALMMDLVRLCELRNYSIFMLGGKEDVIEKVYFTLSRHFPGVRIVGRHAGYMNPQRELMVKESIRKTSPNLIFLAMDFPEQEIWIENNTAFFGHSVIIGVSGSLDILSGKVRKAPNFFKLRGLVWLWRILSKPWRLFRFFRMFQFFTVVFFKSLFQKNLKKRFSLFGLSENILKEYILFPKYTSYYRKKN</sequence>
<evidence type="ECO:0000256" key="2">
    <source>
        <dbReference type="ARBA" id="ARBA00022679"/>
    </source>
</evidence>
<keyword evidence="2 3" id="KW-0808">Transferase</keyword>
<reference evidence="3 4" key="1">
    <citation type="submission" date="2013-01" db="EMBL/GenBank/DDBJ databases">
        <authorList>
            <person name="Harkins D.M."/>
            <person name="Durkin A.S."/>
            <person name="Brinkac L.M."/>
            <person name="Haft D.H."/>
            <person name="Selengut J.D."/>
            <person name="Sanka R."/>
            <person name="DePew J."/>
            <person name="Purushe J."/>
            <person name="Picardeau M."/>
            <person name="Werts C."/>
            <person name="Goarant C."/>
            <person name="Vinetz J.M."/>
            <person name="Sutton G.G."/>
            <person name="Nierman W.C."/>
            <person name="Fouts D.E."/>
        </authorList>
    </citation>
    <scope>NUCLEOTIDE SEQUENCE [LARGE SCALE GENOMIC DNA]</scope>
    <source>
        <strain evidence="3 4">200701203</strain>
    </source>
</reference>
<dbReference type="NCBIfam" id="TIGR00696">
    <property type="entry name" value="wecG_tagA_cpsF"/>
    <property type="match status" value="1"/>
</dbReference>